<accession>A0A7W9BIT1</accession>
<organism evidence="11 12">
    <name type="scientific">Yoonia ponticola</name>
    <dbReference type="NCBI Taxonomy" id="1524255"/>
    <lineage>
        <taxon>Bacteria</taxon>
        <taxon>Pseudomonadati</taxon>
        <taxon>Pseudomonadota</taxon>
        <taxon>Alphaproteobacteria</taxon>
        <taxon>Rhodobacterales</taxon>
        <taxon>Paracoccaceae</taxon>
        <taxon>Yoonia</taxon>
    </lineage>
</organism>
<keyword evidence="6 8" id="KW-0560">Oxidoreductase</keyword>
<dbReference type="GO" id="GO:0050661">
    <property type="term" value="F:NADP binding"/>
    <property type="evidence" value="ECO:0007669"/>
    <property type="project" value="InterPro"/>
</dbReference>
<evidence type="ECO:0000256" key="3">
    <source>
        <dbReference type="ARBA" id="ARBA00012856"/>
    </source>
</evidence>
<proteinExistence type="inferred from homology"/>
<evidence type="ECO:0000256" key="2">
    <source>
        <dbReference type="ARBA" id="ARBA00009539"/>
    </source>
</evidence>
<dbReference type="PIRSF" id="PIRSF000194">
    <property type="entry name" value="DHFR"/>
    <property type="match status" value="1"/>
</dbReference>
<name>A0A7W9BIT1_9RHOB</name>
<comment type="pathway">
    <text evidence="1 8">Cofactor biosynthesis; tetrahydrofolate biosynthesis; 5,6,7,8-tetrahydrofolate from 7,8-dihydrofolate: step 1/1.</text>
</comment>
<dbReference type="InterPro" id="IPR024072">
    <property type="entry name" value="DHFR-like_dom_sf"/>
</dbReference>
<dbReference type="RefSeq" id="WP_183525011.1">
    <property type="nucleotide sequence ID" value="NZ_JACIJM010000001.1"/>
</dbReference>
<dbReference type="InterPro" id="IPR001796">
    <property type="entry name" value="DHFR_dom"/>
</dbReference>
<dbReference type="EC" id="1.5.1.3" evidence="3 8"/>
<dbReference type="PRINTS" id="PR00070">
    <property type="entry name" value="DHFR"/>
</dbReference>
<dbReference type="SUPFAM" id="SSF53597">
    <property type="entry name" value="Dihydrofolate reductase-like"/>
    <property type="match status" value="1"/>
</dbReference>
<dbReference type="Pfam" id="PF00186">
    <property type="entry name" value="DHFR_1"/>
    <property type="match status" value="1"/>
</dbReference>
<dbReference type="InterPro" id="IPR017925">
    <property type="entry name" value="DHFR_CS"/>
</dbReference>
<dbReference type="Gene3D" id="3.40.430.10">
    <property type="entry name" value="Dihydrofolate Reductase, subunit A"/>
    <property type="match status" value="1"/>
</dbReference>
<dbReference type="GO" id="GO:0046654">
    <property type="term" value="P:tetrahydrofolate biosynthetic process"/>
    <property type="evidence" value="ECO:0007669"/>
    <property type="project" value="UniProtKB-UniPathway"/>
</dbReference>
<sequence length="161" mass="17757">MISLIVARAKNGAIGRDGDMPWDLPEDLAMFQRETRGGAVIMGRRTWESLPEAYRPLKGRFNVVVTRSDLSGPEAVVGSIEDAIAACMAAKYTRIYGIGGAGIYKALLPHAHRLLITEVDLTIADADTFFPDFDEAEWSEIGRHVLRDEGPECVLRELVNN</sequence>
<evidence type="ECO:0000256" key="4">
    <source>
        <dbReference type="ARBA" id="ARBA00022563"/>
    </source>
</evidence>
<reference evidence="11 12" key="1">
    <citation type="submission" date="2020-08" db="EMBL/GenBank/DDBJ databases">
        <title>Genomic Encyclopedia of Type Strains, Phase IV (KMG-IV): sequencing the most valuable type-strain genomes for metagenomic binning, comparative biology and taxonomic classification.</title>
        <authorList>
            <person name="Goeker M."/>
        </authorList>
    </citation>
    <scope>NUCLEOTIDE SEQUENCE [LARGE SCALE GENOMIC DNA]</scope>
    <source>
        <strain evidence="11 12">DSM 101064</strain>
    </source>
</reference>
<dbReference type="GO" id="GO:0046655">
    <property type="term" value="P:folic acid metabolic process"/>
    <property type="evidence" value="ECO:0007669"/>
    <property type="project" value="TreeGrafter"/>
</dbReference>
<dbReference type="Proteomes" id="UP000535415">
    <property type="component" value="Unassembled WGS sequence"/>
</dbReference>
<dbReference type="GO" id="GO:0004146">
    <property type="term" value="F:dihydrofolate reductase activity"/>
    <property type="evidence" value="ECO:0007669"/>
    <property type="project" value="UniProtKB-EC"/>
</dbReference>
<evidence type="ECO:0000256" key="7">
    <source>
        <dbReference type="ARBA" id="ARBA00025067"/>
    </source>
</evidence>
<evidence type="ECO:0000313" key="12">
    <source>
        <dbReference type="Proteomes" id="UP000535415"/>
    </source>
</evidence>
<dbReference type="EMBL" id="JACIJM010000001">
    <property type="protein sequence ID" value="MBB5720899.1"/>
    <property type="molecule type" value="Genomic_DNA"/>
</dbReference>
<evidence type="ECO:0000256" key="1">
    <source>
        <dbReference type="ARBA" id="ARBA00004903"/>
    </source>
</evidence>
<dbReference type="PROSITE" id="PS51330">
    <property type="entry name" value="DHFR_2"/>
    <property type="match status" value="1"/>
</dbReference>
<evidence type="ECO:0000256" key="5">
    <source>
        <dbReference type="ARBA" id="ARBA00022857"/>
    </source>
</evidence>
<keyword evidence="5 8" id="KW-0521">NADP</keyword>
<comment type="function">
    <text evidence="7 8">Key enzyme in folate metabolism. Catalyzes an essential reaction for de novo glycine and purine synthesis, and for DNA precursor synthesis.</text>
</comment>
<comment type="similarity">
    <text evidence="2 8 9">Belongs to the dihydrofolate reductase family.</text>
</comment>
<keyword evidence="12" id="KW-1185">Reference proteome</keyword>
<keyword evidence="4 8" id="KW-0554">One-carbon metabolism</keyword>
<dbReference type="GO" id="GO:0046452">
    <property type="term" value="P:dihydrofolate metabolic process"/>
    <property type="evidence" value="ECO:0007669"/>
    <property type="project" value="TreeGrafter"/>
</dbReference>
<evidence type="ECO:0000256" key="6">
    <source>
        <dbReference type="ARBA" id="ARBA00023002"/>
    </source>
</evidence>
<dbReference type="GO" id="GO:0006730">
    <property type="term" value="P:one-carbon metabolic process"/>
    <property type="evidence" value="ECO:0007669"/>
    <property type="project" value="UniProtKB-KW"/>
</dbReference>
<protein>
    <recommendedName>
        <fullName evidence="3 8">Dihydrofolate reductase</fullName>
        <ecNumber evidence="3 8">1.5.1.3</ecNumber>
    </recommendedName>
</protein>
<dbReference type="InterPro" id="IPR012259">
    <property type="entry name" value="DHFR"/>
</dbReference>
<dbReference type="UniPathway" id="UPA00077">
    <property type="reaction ID" value="UER00158"/>
</dbReference>
<gene>
    <name evidence="11" type="ORF">FHS72_000503</name>
</gene>
<feature type="domain" description="DHFR" evidence="10">
    <location>
        <begin position="1"/>
        <end position="161"/>
    </location>
</feature>
<evidence type="ECO:0000313" key="11">
    <source>
        <dbReference type="EMBL" id="MBB5720899.1"/>
    </source>
</evidence>
<comment type="caution">
    <text evidence="11">The sequence shown here is derived from an EMBL/GenBank/DDBJ whole genome shotgun (WGS) entry which is preliminary data.</text>
</comment>
<dbReference type="PROSITE" id="PS00075">
    <property type="entry name" value="DHFR_1"/>
    <property type="match status" value="1"/>
</dbReference>
<dbReference type="PANTHER" id="PTHR48069:SF3">
    <property type="entry name" value="DIHYDROFOLATE REDUCTASE"/>
    <property type="match status" value="1"/>
</dbReference>
<dbReference type="CDD" id="cd00209">
    <property type="entry name" value="DHFR"/>
    <property type="match status" value="1"/>
</dbReference>
<evidence type="ECO:0000256" key="8">
    <source>
        <dbReference type="PIRNR" id="PIRNR000194"/>
    </source>
</evidence>
<dbReference type="PANTHER" id="PTHR48069">
    <property type="entry name" value="DIHYDROFOLATE REDUCTASE"/>
    <property type="match status" value="1"/>
</dbReference>
<evidence type="ECO:0000256" key="9">
    <source>
        <dbReference type="RuleBase" id="RU004474"/>
    </source>
</evidence>
<comment type="catalytic activity">
    <reaction evidence="8">
        <text>(6S)-5,6,7,8-tetrahydrofolate + NADP(+) = 7,8-dihydrofolate + NADPH + H(+)</text>
        <dbReference type="Rhea" id="RHEA:15009"/>
        <dbReference type="ChEBI" id="CHEBI:15378"/>
        <dbReference type="ChEBI" id="CHEBI:57451"/>
        <dbReference type="ChEBI" id="CHEBI:57453"/>
        <dbReference type="ChEBI" id="CHEBI:57783"/>
        <dbReference type="ChEBI" id="CHEBI:58349"/>
        <dbReference type="EC" id="1.5.1.3"/>
    </reaction>
</comment>
<dbReference type="AlphaFoldDB" id="A0A7W9BIT1"/>
<evidence type="ECO:0000259" key="10">
    <source>
        <dbReference type="PROSITE" id="PS51330"/>
    </source>
</evidence>